<keyword evidence="1" id="KW-0175">Coiled coil</keyword>
<evidence type="ECO:0000313" key="3">
    <source>
        <dbReference type="EMBL" id="CAB9520461.1"/>
    </source>
</evidence>
<sequence length="246" mass="27423">MPNDCAILSKECEHSLPGDVEHSLSVKELRKYLEAGSKLSNPELEKELEEIATKPCKDITNSLAISFALVSRGKDETDAIRHGKNSCSTSHVNRMVEYARSGKSTSRADIKAAVDKLIGKGNAKKTRKEEKPHQTPGEDCRKQPPPSTPGEQVADVAKEPGSTQGVGIFAGLNAEMAEYFSGWSAQYEGVALQEISEKERQYQQEKNARELAEEELRKVKTENKELKSENTTMKEKFEEIRNLTKR</sequence>
<dbReference type="EMBL" id="CAICTM010001101">
    <property type="protein sequence ID" value="CAB9520461.1"/>
    <property type="molecule type" value="Genomic_DNA"/>
</dbReference>
<dbReference type="AlphaFoldDB" id="A0A9N8EFF0"/>
<comment type="caution">
    <text evidence="3">The sequence shown here is derived from an EMBL/GenBank/DDBJ whole genome shotgun (WGS) entry which is preliminary data.</text>
</comment>
<accession>A0A9N8EFF0</accession>
<keyword evidence="4" id="KW-1185">Reference proteome</keyword>
<evidence type="ECO:0000256" key="1">
    <source>
        <dbReference type="SAM" id="Coils"/>
    </source>
</evidence>
<evidence type="ECO:0000256" key="2">
    <source>
        <dbReference type="SAM" id="MobiDB-lite"/>
    </source>
</evidence>
<reference evidence="3" key="1">
    <citation type="submission" date="2020-06" db="EMBL/GenBank/DDBJ databases">
        <authorList>
            <consortium name="Plant Systems Biology data submission"/>
        </authorList>
    </citation>
    <scope>NUCLEOTIDE SEQUENCE</scope>
    <source>
        <strain evidence="3">D6</strain>
    </source>
</reference>
<feature type="coiled-coil region" evidence="1">
    <location>
        <begin position="195"/>
        <end position="246"/>
    </location>
</feature>
<feature type="compositionally biased region" description="Basic and acidic residues" evidence="2">
    <location>
        <begin position="127"/>
        <end position="142"/>
    </location>
</feature>
<name>A0A9N8EFF0_9STRA</name>
<proteinExistence type="predicted"/>
<dbReference type="Proteomes" id="UP001153069">
    <property type="component" value="Unassembled WGS sequence"/>
</dbReference>
<evidence type="ECO:0000313" key="4">
    <source>
        <dbReference type="Proteomes" id="UP001153069"/>
    </source>
</evidence>
<gene>
    <name evidence="3" type="ORF">SEMRO_1103_G241760.1</name>
</gene>
<feature type="region of interest" description="Disordered" evidence="2">
    <location>
        <begin position="117"/>
        <end position="164"/>
    </location>
</feature>
<organism evidence="3 4">
    <name type="scientific">Seminavis robusta</name>
    <dbReference type="NCBI Taxonomy" id="568900"/>
    <lineage>
        <taxon>Eukaryota</taxon>
        <taxon>Sar</taxon>
        <taxon>Stramenopiles</taxon>
        <taxon>Ochrophyta</taxon>
        <taxon>Bacillariophyta</taxon>
        <taxon>Bacillariophyceae</taxon>
        <taxon>Bacillariophycidae</taxon>
        <taxon>Naviculales</taxon>
        <taxon>Naviculaceae</taxon>
        <taxon>Seminavis</taxon>
    </lineage>
</organism>
<protein>
    <submittedName>
        <fullName evidence="3">Uncharacterized protein</fullName>
    </submittedName>
</protein>